<feature type="compositionally biased region" description="Polar residues" evidence="1">
    <location>
        <begin position="175"/>
        <end position="192"/>
    </location>
</feature>
<dbReference type="AlphaFoldDB" id="A0A484D9D7"/>
<feature type="region of interest" description="Disordered" evidence="1">
    <location>
        <begin position="266"/>
        <end position="293"/>
    </location>
</feature>
<evidence type="ECO:0000313" key="2">
    <source>
        <dbReference type="EMBL" id="TDH12039.1"/>
    </source>
</evidence>
<sequence length="308" mass="34498">MAWLYCGKVERRDSCKTTNVIAMEPNDCCRFCEKNMRIAGVLTHSSSIFEKQKKPHSIAERLLHVGVAVVKTPAKSNRICQRCLTLLSRLERDLPVYWRWVEDEENEEASAVETMTGRSGKRDCEPTPSKTPRALKKFCHNPASPGRAIIRRSITEEDIKAGCAAELRLKEEESIPTSRDQSVKSETGTADSSCGILPPVRHVASQTDSSKKTFDTHLSMQTLQNQFRSKATQVKMPSRDCGVGTDTFPLDSPLLLLQPTLVKRPSKRPRLSLTDEEEGPTESSLSVAVHEPEDSNMTLWTQSLSWVK</sequence>
<protein>
    <submittedName>
        <fullName evidence="2">Uncharacterized protein</fullName>
    </submittedName>
</protein>
<comment type="caution">
    <text evidence="2">The sequence shown here is derived from an EMBL/GenBank/DDBJ whole genome shotgun (WGS) entry which is preliminary data.</text>
</comment>
<evidence type="ECO:0000256" key="1">
    <source>
        <dbReference type="SAM" id="MobiDB-lite"/>
    </source>
</evidence>
<dbReference type="EMBL" id="SCKG01000006">
    <property type="protein sequence ID" value="TDH12039.1"/>
    <property type="molecule type" value="Genomic_DNA"/>
</dbReference>
<feature type="region of interest" description="Disordered" evidence="1">
    <location>
        <begin position="109"/>
        <end position="134"/>
    </location>
</feature>
<name>A0A484D9D7_PERFV</name>
<feature type="region of interest" description="Disordered" evidence="1">
    <location>
        <begin position="172"/>
        <end position="197"/>
    </location>
</feature>
<proteinExistence type="predicted"/>
<keyword evidence="3" id="KW-1185">Reference proteome</keyword>
<reference evidence="2 3" key="1">
    <citation type="submission" date="2019-01" db="EMBL/GenBank/DDBJ databases">
        <title>A chromosome-scale genome assembly of the yellow perch, Perca flavescens.</title>
        <authorList>
            <person name="Feron R."/>
            <person name="Morvezen R."/>
            <person name="Bestin A."/>
            <person name="Haffray P."/>
            <person name="Klopp C."/>
            <person name="Zahm M."/>
            <person name="Cabau C."/>
            <person name="Roques C."/>
            <person name="Donnadieu C."/>
            <person name="Bouchez O."/>
            <person name="Christie M."/>
            <person name="Larson W."/>
            <person name="Guiguen Y."/>
        </authorList>
    </citation>
    <scope>NUCLEOTIDE SEQUENCE [LARGE SCALE GENOMIC DNA]</scope>
    <source>
        <strain evidence="2">YP-PL-M2</strain>
        <tissue evidence="2">Blood</tissue>
    </source>
</reference>
<dbReference type="Proteomes" id="UP000295070">
    <property type="component" value="Chromosome 6"/>
</dbReference>
<evidence type="ECO:0000313" key="3">
    <source>
        <dbReference type="Proteomes" id="UP000295070"/>
    </source>
</evidence>
<organism evidence="2 3">
    <name type="scientific">Perca flavescens</name>
    <name type="common">American yellow perch</name>
    <name type="synonym">Morone flavescens</name>
    <dbReference type="NCBI Taxonomy" id="8167"/>
    <lineage>
        <taxon>Eukaryota</taxon>
        <taxon>Metazoa</taxon>
        <taxon>Chordata</taxon>
        <taxon>Craniata</taxon>
        <taxon>Vertebrata</taxon>
        <taxon>Euteleostomi</taxon>
        <taxon>Actinopterygii</taxon>
        <taxon>Neopterygii</taxon>
        <taxon>Teleostei</taxon>
        <taxon>Neoteleostei</taxon>
        <taxon>Acanthomorphata</taxon>
        <taxon>Eupercaria</taxon>
        <taxon>Perciformes</taxon>
        <taxon>Percoidei</taxon>
        <taxon>Percidae</taxon>
        <taxon>Percinae</taxon>
        <taxon>Perca</taxon>
    </lineage>
</organism>
<gene>
    <name evidence="2" type="ORF">EPR50_G00067010</name>
</gene>
<accession>A0A484D9D7</accession>